<gene>
    <name evidence="2" type="ORF">C5E45_35005</name>
</gene>
<comment type="caution">
    <text evidence="2">The sequence shown here is derived from an EMBL/GenBank/DDBJ whole genome shotgun (WGS) entry which is preliminary data.</text>
</comment>
<dbReference type="EMBL" id="PSZC01000076">
    <property type="protein sequence ID" value="PPJ26165.1"/>
    <property type="molecule type" value="Genomic_DNA"/>
</dbReference>
<protein>
    <recommendedName>
        <fullName evidence="1">Transglycosylase SLT domain-containing protein</fullName>
    </recommendedName>
</protein>
<dbReference type="Proteomes" id="UP000239874">
    <property type="component" value="Unassembled WGS sequence"/>
</dbReference>
<dbReference type="SUPFAM" id="SSF53955">
    <property type="entry name" value="Lysozyme-like"/>
    <property type="match status" value="1"/>
</dbReference>
<proteinExistence type="predicted"/>
<dbReference type="Gene3D" id="1.10.530.10">
    <property type="match status" value="1"/>
</dbReference>
<accession>A0A2S6A2Z1</accession>
<feature type="domain" description="Transglycosylase SLT" evidence="1">
    <location>
        <begin position="31"/>
        <end position="119"/>
    </location>
</feature>
<name>A0A2S6A2Z1_9NOCA</name>
<evidence type="ECO:0000313" key="3">
    <source>
        <dbReference type="Proteomes" id="UP000239874"/>
    </source>
</evidence>
<reference evidence="2 3" key="1">
    <citation type="submission" date="2018-02" db="EMBL/GenBank/DDBJ databases">
        <title>8 Nocardia nova and 1 Nocardia cyriacigeorgica strain used for evolution to TMP-SMX.</title>
        <authorList>
            <person name="Mehta H."/>
            <person name="Weng J."/>
            <person name="Shamoo Y."/>
        </authorList>
    </citation>
    <scope>NUCLEOTIDE SEQUENCE [LARGE SCALE GENOMIC DNA]</scope>
    <source>
        <strain evidence="2 3">MDA3139</strain>
    </source>
</reference>
<dbReference type="Pfam" id="PF01464">
    <property type="entry name" value="SLT"/>
    <property type="match status" value="1"/>
</dbReference>
<dbReference type="InterPro" id="IPR023346">
    <property type="entry name" value="Lysozyme-like_dom_sf"/>
</dbReference>
<evidence type="ECO:0000313" key="2">
    <source>
        <dbReference type="EMBL" id="PPJ26165.1"/>
    </source>
</evidence>
<organism evidence="2 3">
    <name type="scientific">Nocardia nova</name>
    <dbReference type="NCBI Taxonomy" id="37330"/>
    <lineage>
        <taxon>Bacteria</taxon>
        <taxon>Bacillati</taxon>
        <taxon>Actinomycetota</taxon>
        <taxon>Actinomycetes</taxon>
        <taxon>Mycobacteriales</taxon>
        <taxon>Nocardiaceae</taxon>
        <taxon>Nocardia</taxon>
    </lineage>
</organism>
<dbReference type="RefSeq" id="WP_181063542.1">
    <property type="nucleotide sequence ID" value="NZ_PSZC01000076.1"/>
</dbReference>
<sequence length="127" mass="13463">GGSGGKTVGGSVGQWIQQAMQVLKGLGYDTGKIDPEAIAIIIHYESDGNPDAVNNDDINARNGTPSKGLMQIIQPNFDKYAAPGHKNIYDPVDNIVAGVRYAIDVYGSVSNVRGVKAVRNGQPYVAY</sequence>
<evidence type="ECO:0000259" key="1">
    <source>
        <dbReference type="Pfam" id="PF01464"/>
    </source>
</evidence>
<dbReference type="InterPro" id="IPR008258">
    <property type="entry name" value="Transglycosylase_SLT_dom_1"/>
</dbReference>
<dbReference type="AlphaFoldDB" id="A0A2S6A2Z1"/>
<feature type="non-terminal residue" evidence="2">
    <location>
        <position position="1"/>
    </location>
</feature>